<feature type="transmembrane region" description="Helical" evidence="5">
    <location>
        <begin position="154"/>
        <end position="174"/>
    </location>
</feature>
<accession>A0A6B8W725</accession>
<dbReference type="Gene3D" id="1.20.1250.20">
    <property type="entry name" value="MFS general substrate transporter like domains"/>
    <property type="match status" value="1"/>
</dbReference>
<comment type="subcellular location">
    <subcellularLocation>
        <location evidence="1">Cell membrane</location>
        <topology evidence="1">Multi-pass membrane protein</topology>
    </subcellularLocation>
</comment>
<dbReference type="GO" id="GO:0022857">
    <property type="term" value="F:transmembrane transporter activity"/>
    <property type="evidence" value="ECO:0007669"/>
    <property type="project" value="InterPro"/>
</dbReference>
<proteinExistence type="predicted"/>
<feature type="domain" description="Major facilitator superfamily (MFS) profile" evidence="6">
    <location>
        <begin position="26"/>
        <end position="413"/>
    </location>
</feature>
<gene>
    <name evidence="7" type="ORF">COCCU_12705</name>
</gene>
<dbReference type="PROSITE" id="PS50850">
    <property type="entry name" value="MFS"/>
    <property type="match status" value="1"/>
</dbReference>
<dbReference type="PANTHER" id="PTHR23534:SF1">
    <property type="entry name" value="MAJOR FACILITATOR SUPERFAMILY PROTEIN"/>
    <property type="match status" value="1"/>
</dbReference>
<dbReference type="Proteomes" id="UP000424462">
    <property type="component" value="Chromosome"/>
</dbReference>
<dbReference type="KEGG" id="cok:COCCU_12705"/>
<dbReference type="InterPro" id="IPR020846">
    <property type="entry name" value="MFS_dom"/>
</dbReference>
<feature type="transmembrane region" description="Helical" evidence="5">
    <location>
        <begin position="92"/>
        <end position="108"/>
    </location>
</feature>
<feature type="transmembrane region" description="Helical" evidence="5">
    <location>
        <begin position="114"/>
        <end position="133"/>
    </location>
</feature>
<feature type="transmembrane region" description="Helical" evidence="5">
    <location>
        <begin position="385"/>
        <end position="405"/>
    </location>
</feature>
<dbReference type="Pfam" id="PF07690">
    <property type="entry name" value="MFS_1"/>
    <property type="match status" value="1"/>
</dbReference>
<evidence type="ECO:0000256" key="4">
    <source>
        <dbReference type="ARBA" id="ARBA00023136"/>
    </source>
</evidence>
<evidence type="ECO:0000256" key="1">
    <source>
        <dbReference type="ARBA" id="ARBA00004651"/>
    </source>
</evidence>
<feature type="transmembrane region" description="Helical" evidence="5">
    <location>
        <begin position="30"/>
        <end position="53"/>
    </location>
</feature>
<evidence type="ECO:0000256" key="3">
    <source>
        <dbReference type="ARBA" id="ARBA00022989"/>
    </source>
</evidence>
<keyword evidence="4 5" id="KW-0472">Membrane</keyword>
<dbReference type="SUPFAM" id="SSF103473">
    <property type="entry name" value="MFS general substrate transporter"/>
    <property type="match status" value="1"/>
</dbReference>
<reference evidence="7 8" key="1">
    <citation type="submission" date="2019-11" db="EMBL/GenBank/DDBJ databases">
        <title>Complete genome sequence of Corynebacterium kalinowskii 1959, a novel Corynebacterium species isolated from soil of a small paddock in Vilsendorf, Germany.</title>
        <authorList>
            <person name="Schaffert L."/>
            <person name="Ruwe M."/>
            <person name="Milse J."/>
            <person name="Hanuschka K."/>
            <person name="Ortseifen V."/>
            <person name="Droste J."/>
            <person name="Brandt D."/>
            <person name="Schlueter L."/>
            <person name="Kutter Y."/>
            <person name="Vinke S."/>
            <person name="Viehoefer P."/>
            <person name="Jacob L."/>
            <person name="Luebke N.-C."/>
            <person name="Schulte-Berndt E."/>
            <person name="Hain C."/>
            <person name="Linder M."/>
            <person name="Schmidt P."/>
            <person name="Wollenschlaeger L."/>
            <person name="Luttermann T."/>
            <person name="Thieme E."/>
            <person name="Hassa J."/>
            <person name="Haak M."/>
            <person name="Wittchen M."/>
            <person name="Mentz A."/>
            <person name="Persicke M."/>
            <person name="Busche T."/>
            <person name="Ruckert C."/>
        </authorList>
    </citation>
    <scope>NUCLEOTIDE SEQUENCE [LARGE SCALE GENOMIC DNA]</scope>
    <source>
        <strain evidence="7 8">2039</strain>
    </source>
</reference>
<keyword evidence="2 5" id="KW-0812">Transmembrane</keyword>
<dbReference type="EMBL" id="CP046455">
    <property type="protein sequence ID" value="QGU08441.1"/>
    <property type="molecule type" value="Genomic_DNA"/>
</dbReference>
<keyword evidence="8" id="KW-1185">Reference proteome</keyword>
<feature type="transmembrane region" description="Helical" evidence="5">
    <location>
        <begin position="234"/>
        <end position="254"/>
    </location>
</feature>
<evidence type="ECO:0000256" key="2">
    <source>
        <dbReference type="ARBA" id="ARBA00022692"/>
    </source>
</evidence>
<evidence type="ECO:0000313" key="7">
    <source>
        <dbReference type="EMBL" id="QGU08441.1"/>
    </source>
</evidence>
<keyword evidence="3 5" id="KW-1133">Transmembrane helix</keyword>
<feature type="transmembrane region" description="Helical" evidence="5">
    <location>
        <begin position="260"/>
        <end position="283"/>
    </location>
</feature>
<evidence type="ECO:0000256" key="5">
    <source>
        <dbReference type="SAM" id="Phobius"/>
    </source>
</evidence>
<dbReference type="InterPro" id="IPR036259">
    <property type="entry name" value="MFS_trans_sf"/>
</dbReference>
<feature type="transmembrane region" description="Helical" evidence="5">
    <location>
        <begin position="59"/>
        <end position="80"/>
    </location>
</feature>
<name>A0A6B8W725_9CORY</name>
<feature type="transmembrane region" description="Helical" evidence="5">
    <location>
        <begin position="295"/>
        <end position="314"/>
    </location>
</feature>
<feature type="transmembrane region" description="Helical" evidence="5">
    <location>
        <begin position="186"/>
        <end position="205"/>
    </location>
</feature>
<dbReference type="RefSeq" id="WP_156231990.1">
    <property type="nucleotide sequence ID" value="NZ_CP046455.1"/>
</dbReference>
<organism evidence="7 8">
    <name type="scientific">Corynebacterium occultum</name>
    <dbReference type="NCBI Taxonomy" id="2675219"/>
    <lineage>
        <taxon>Bacteria</taxon>
        <taxon>Bacillati</taxon>
        <taxon>Actinomycetota</taxon>
        <taxon>Actinomycetes</taxon>
        <taxon>Mycobacteriales</taxon>
        <taxon>Corynebacteriaceae</taxon>
        <taxon>Corynebacterium</taxon>
    </lineage>
</organism>
<dbReference type="GO" id="GO:0005886">
    <property type="term" value="C:plasma membrane"/>
    <property type="evidence" value="ECO:0007669"/>
    <property type="project" value="UniProtKB-SubCell"/>
</dbReference>
<feature type="transmembrane region" description="Helical" evidence="5">
    <location>
        <begin position="361"/>
        <end position="379"/>
    </location>
</feature>
<dbReference type="InterPro" id="IPR011701">
    <property type="entry name" value="MFS"/>
</dbReference>
<dbReference type="PANTHER" id="PTHR23534">
    <property type="entry name" value="MFS PERMEASE"/>
    <property type="match status" value="1"/>
</dbReference>
<evidence type="ECO:0000259" key="6">
    <source>
        <dbReference type="PROSITE" id="PS50850"/>
    </source>
</evidence>
<sequence>MATTPDRDPQTGHPDAAPAHPARRRVLTGLIFAQVMIGLSNGITLSMGSLLAASLAGPVWGGSAATLTTIGAAIFAVPLARMVQRHDRRTSLSTGMLIGSLGAVLSIIGAQFSIFPVVLLAFLFLGAMSAVNLQARFAATDVAGEKTRGSDLSLVVWSTTIGAIAGPNLFTPSARFSAALGLEEHAGAYLLCLVGQLIAIMVWWFTLPRGLKPAPDTSPAQSPVARLTPLARRAITSIAIAHFSMVGLMSMAAVHMQGHGAGLTLIGLTISLHVAGMYALSPLFGVLTDKVGRSYTIFLGFGMLLVAACSLIFFPESERGIITAMIFLGLGWNATLVASSALLNDATPTRHHARTQGRSDLVMNLAGASGGLLAGPVIGLAGMPALAGLVFVVVAVQAGLMALSIRRLGTKKTP</sequence>
<evidence type="ECO:0000313" key="8">
    <source>
        <dbReference type="Proteomes" id="UP000424462"/>
    </source>
</evidence>
<feature type="transmembrane region" description="Helical" evidence="5">
    <location>
        <begin position="320"/>
        <end position="341"/>
    </location>
</feature>
<dbReference type="AlphaFoldDB" id="A0A6B8W725"/>
<protein>
    <submittedName>
        <fullName evidence="7">Major Facilitator Superfamily protein</fullName>
    </submittedName>
</protein>